<name>A0A1W6JYV0_9CREN</name>
<dbReference type="Proteomes" id="UP000193404">
    <property type="component" value="Chromosome"/>
</dbReference>
<dbReference type="EMBL" id="CP020477">
    <property type="protein sequence ID" value="ARM75415.1"/>
    <property type="molecule type" value="Genomic_DNA"/>
</dbReference>
<evidence type="ECO:0000259" key="2">
    <source>
        <dbReference type="PROSITE" id="PS50263"/>
    </source>
</evidence>
<evidence type="ECO:0000313" key="3">
    <source>
        <dbReference type="EMBL" id="ARM75415.1"/>
    </source>
</evidence>
<keyword evidence="1" id="KW-0378">Hydrolase</keyword>
<dbReference type="KEGG" id="aman:B6F84_04810"/>
<proteinExistence type="predicted"/>
<keyword evidence="4" id="KW-1185">Reference proteome</keyword>
<dbReference type="InterPro" id="IPR003010">
    <property type="entry name" value="C-N_Hydrolase"/>
</dbReference>
<dbReference type="Pfam" id="PF00795">
    <property type="entry name" value="CN_hydrolase"/>
    <property type="match status" value="1"/>
</dbReference>
<dbReference type="SUPFAM" id="SSF56317">
    <property type="entry name" value="Carbon-nitrogen hydrolase"/>
    <property type="match status" value="1"/>
</dbReference>
<dbReference type="PANTHER" id="PTHR43674:SF2">
    <property type="entry name" value="BETA-UREIDOPROPIONASE"/>
    <property type="match status" value="1"/>
</dbReference>
<dbReference type="InterPro" id="IPR036526">
    <property type="entry name" value="C-N_Hydrolase_sf"/>
</dbReference>
<dbReference type="PANTHER" id="PTHR43674">
    <property type="entry name" value="NITRILASE C965.09-RELATED"/>
    <property type="match status" value="1"/>
</dbReference>
<dbReference type="GO" id="GO:0016811">
    <property type="term" value="F:hydrolase activity, acting on carbon-nitrogen (but not peptide) bonds, in linear amides"/>
    <property type="evidence" value="ECO:0007669"/>
    <property type="project" value="TreeGrafter"/>
</dbReference>
<dbReference type="PROSITE" id="PS50263">
    <property type="entry name" value="CN_HYDROLASE"/>
    <property type="match status" value="1"/>
</dbReference>
<evidence type="ECO:0000313" key="4">
    <source>
        <dbReference type="Proteomes" id="UP000193404"/>
    </source>
</evidence>
<protein>
    <recommendedName>
        <fullName evidence="2">CN hydrolase domain-containing protein</fullName>
    </recommendedName>
</protein>
<reference evidence="3 4" key="1">
    <citation type="submission" date="2017-03" db="EMBL/GenBank/DDBJ databases">
        <title>Sulfur activation and transportation mechanism of thermophilic Archaea Acidianus manzaensis YN-25.</title>
        <authorList>
            <person name="Ma Y."/>
            <person name="Yang Y."/>
            <person name="Xia J."/>
        </authorList>
    </citation>
    <scope>NUCLEOTIDE SEQUENCE [LARGE SCALE GENOMIC DNA]</scope>
    <source>
        <strain evidence="3 4">YN-25</strain>
    </source>
</reference>
<dbReference type="AlphaFoldDB" id="A0A1W6JYV0"/>
<gene>
    <name evidence="3" type="ORF">B6F84_04810</name>
</gene>
<dbReference type="InterPro" id="IPR050345">
    <property type="entry name" value="Aliph_Amidase/BUP"/>
</dbReference>
<sequence length="282" mass="32783">MLANKYIKRIRKIEDMDVRIGLIQTYMSKDKDDNIKRQIELVNKAADNHAKIVVLDELSNTIYFAFEQDPKYFSLAEDERGKTISQFKELAKERKINIILPIFERDGFDFYNTAFIIDSNGEIKGKYRKTHVPQDNYFNEYYYFKIGNLGFPVFDLAGIKVGTIICHDRHFPETVRAETIKGAWIVFAPSVAYFKEIWELELKAHAVFNTIYIAGINRIGIEYKEQKEEYFGESMVVSPTGEVISKAGKTEEIVFADISEENIIRARINRPFLKKRLPSYGL</sequence>
<accession>A0A1W6JYV0</accession>
<dbReference type="Gene3D" id="3.60.110.10">
    <property type="entry name" value="Carbon-nitrogen hydrolase"/>
    <property type="match status" value="1"/>
</dbReference>
<organism evidence="3 4">
    <name type="scientific">Acidianus manzaensis</name>
    <dbReference type="NCBI Taxonomy" id="282676"/>
    <lineage>
        <taxon>Archaea</taxon>
        <taxon>Thermoproteota</taxon>
        <taxon>Thermoprotei</taxon>
        <taxon>Sulfolobales</taxon>
        <taxon>Sulfolobaceae</taxon>
        <taxon>Acidianus</taxon>
    </lineage>
</organism>
<evidence type="ECO:0000256" key="1">
    <source>
        <dbReference type="ARBA" id="ARBA00022801"/>
    </source>
</evidence>
<dbReference type="STRING" id="282676.B6F84_04810"/>
<feature type="domain" description="CN hydrolase" evidence="2">
    <location>
        <begin position="18"/>
        <end position="260"/>
    </location>
</feature>